<evidence type="ECO:0000313" key="1">
    <source>
        <dbReference type="EMBL" id="ORY68076.1"/>
    </source>
</evidence>
<evidence type="ECO:0000313" key="2">
    <source>
        <dbReference type="Proteomes" id="UP000193467"/>
    </source>
</evidence>
<dbReference type="AlphaFoldDB" id="A0A1Y2EA07"/>
<dbReference type="InParanoid" id="A0A1Y2EA07"/>
<protein>
    <submittedName>
        <fullName evidence="1">Uncharacterized protein</fullName>
    </submittedName>
</protein>
<keyword evidence="2" id="KW-1185">Reference proteome</keyword>
<dbReference type="STRING" id="106004.A0A1Y2EA07"/>
<dbReference type="Proteomes" id="UP000193467">
    <property type="component" value="Unassembled WGS sequence"/>
</dbReference>
<proteinExistence type="predicted"/>
<sequence>MDPNGPGLRHWPQYGMDRRTLHLIRHNISVIHDDERNEAMRFLNVNNPIFAR</sequence>
<name>A0A1Y2EA07_9BASI</name>
<comment type="caution">
    <text evidence="1">The sequence shown here is derived from an EMBL/GenBank/DDBJ whole genome shotgun (WGS) entry which is preliminary data.</text>
</comment>
<dbReference type="OrthoDB" id="408631at2759"/>
<reference evidence="1 2" key="1">
    <citation type="submission" date="2016-07" db="EMBL/GenBank/DDBJ databases">
        <title>Pervasive Adenine N6-methylation of Active Genes in Fungi.</title>
        <authorList>
            <consortium name="DOE Joint Genome Institute"/>
            <person name="Mondo S.J."/>
            <person name="Dannebaum R.O."/>
            <person name="Kuo R.C."/>
            <person name="Labutti K."/>
            <person name="Haridas S."/>
            <person name="Kuo A."/>
            <person name="Salamov A."/>
            <person name="Ahrendt S.R."/>
            <person name="Lipzen A."/>
            <person name="Sullivan W."/>
            <person name="Andreopoulos W.B."/>
            <person name="Clum A."/>
            <person name="Lindquist E."/>
            <person name="Daum C."/>
            <person name="Ramamoorthy G.K."/>
            <person name="Gryganskyi A."/>
            <person name="Culley D."/>
            <person name="Magnuson J.K."/>
            <person name="James T.Y."/>
            <person name="O'Malley M.A."/>
            <person name="Stajich J.E."/>
            <person name="Spatafora J.W."/>
            <person name="Visel A."/>
            <person name="Grigoriev I.V."/>
        </authorList>
    </citation>
    <scope>NUCLEOTIDE SEQUENCE [LARGE SCALE GENOMIC DNA]</scope>
    <source>
        <strain evidence="1 2">62-1032</strain>
    </source>
</reference>
<gene>
    <name evidence="1" type="ORF">BCR35DRAFT_334439</name>
</gene>
<organism evidence="1 2">
    <name type="scientific">Leucosporidium creatinivorum</name>
    <dbReference type="NCBI Taxonomy" id="106004"/>
    <lineage>
        <taxon>Eukaryota</taxon>
        <taxon>Fungi</taxon>
        <taxon>Dikarya</taxon>
        <taxon>Basidiomycota</taxon>
        <taxon>Pucciniomycotina</taxon>
        <taxon>Microbotryomycetes</taxon>
        <taxon>Leucosporidiales</taxon>
        <taxon>Leucosporidium</taxon>
    </lineage>
</organism>
<dbReference type="EMBL" id="MCGR01000059">
    <property type="protein sequence ID" value="ORY68076.1"/>
    <property type="molecule type" value="Genomic_DNA"/>
</dbReference>
<accession>A0A1Y2EA07</accession>